<protein>
    <recommendedName>
        <fullName evidence="1">C2H2-type domain-containing protein</fullName>
    </recommendedName>
</protein>
<dbReference type="AlphaFoldDB" id="A0A812JF33"/>
<keyword evidence="3" id="KW-1185">Reference proteome</keyword>
<evidence type="ECO:0000313" key="3">
    <source>
        <dbReference type="Proteomes" id="UP000604046"/>
    </source>
</evidence>
<feature type="domain" description="C2H2-type" evidence="1">
    <location>
        <begin position="133"/>
        <end position="154"/>
    </location>
</feature>
<name>A0A812JF33_9DINO</name>
<dbReference type="EMBL" id="CAJNDS010000429">
    <property type="protein sequence ID" value="CAE7205232.1"/>
    <property type="molecule type" value="Genomic_DNA"/>
</dbReference>
<dbReference type="PROSITE" id="PS00028">
    <property type="entry name" value="ZINC_FINGER_C2H2_1"/>
    <property type="match status" value="1"/>
</dbReference>
<organism evidence="2 3">
    <name type="scientific">Symbiodinium natans</name>
    <dbReference type="NCBI Taxonomy" id="878477"/>
    <lineage>
        <taxon>Eukaryota</taxon>
        <taxon>Sar</taxon>
        <taxon>Alveolata</taxon>
        <taxon>Dinophyceae</taxon>
        <taxon>Suessiales</taxon>
        <taxon>Symbiodiniaceae</taxon>
        <taxon>Symbiodinium</taxon>
    </lineage>
</organism>
<comment type="caution">
    <text evidence="2">The sequence shown here is derived from an EMBL/GenBank/DDBJ whole genome shotgun (WGS) entry which is preliminary data.</text>
</comment>
<sequence>MSRPSCKHSHLTYSASDAAWACWPLWRVDCAAIWAVIYWERDWLAQVCLDLEWLWQFAAADLPRPRRDTWYEWRCVIVDHIGTFRGMIQRAGQRAAKAAHAEQALQAALRPLHAWGRTQVDVALPSPSSGWWCPPCEKVFRNKAALGVHFFLWHGRVARFRHLAQGSLCMACHKEYHTHDKLKLHLRASQRCCDVLEDQGVWRNEVSHDIGSRQWRQQASKDLGLALPRRESVVVANVAAEAEAWRVNPVVNTAYLDIGNALMGHQGESETLIDIVLVGLAKFPLYPQEQQDIARKLYEASDFFGVRLPQNLETSVRDFFYVEDARLDREEKVNRSAPLRWRSPDGVRPAQHGAYVVFSCVSHLGQERQEHLAAALRVQLGDPWHGDEWPLALSVSPSPLADSGRGDLAKGLLCLYQHLWRVQGWLRAPSSFWHSTISAPFRGFHSAF</sequence>
<dbReference type="Proteomes" id="UP000604046">
    <property type="component" value="Unassembled WGS sequence"/>
</dbReference>
<dbReference type="InterPro" id="IPR013087">
    <property type="entry name" value="Znf_C2H2_type"/>
</dbReference>
<evidence type="ECO:0000259" key="1">
    <source>
        <dbReference type="PROSITE" id="PS00028"/>
    </source>
</evidence>
<accession>A0A812JF33</accession>
<gene>
    <name evidence="2" type="ORF">SNAT2548_LOCUS6456</name>
</gene>
<reference evidence="2" key="1">
    <citation type="submission" date="2021-02" db="EMBL/GenBank/DDBJ databases">
        <authorList>
            <person name="Dougan E. K."/>
            <person name="Rhodes N."/>
            <person name="Thang M."/>
            <person name="Chan C."/>
        </authorList>
    </citation>
    <scope>NUCLEOTIDE SEQUENCE</scope>
</reference>
<proteinExistence type="predicted"/>
<evidence type="ECO:0000313" key="2">
    <source>
        <dbReference type="EMBL" id="CAE7205232.1"/>
    </source>
</evidence>